<feature type="binding site" evidence="7">
    <location>
        <position position="368"/>
    </location>
    <ligand>
        <name>Mn(2+)</name>
        <dbReference type="ChEBI" id="CHEBI:29035"/>
        <label>2</label>
    </ligand>
</feature>
<dbReference type="SUPFAM" id="SSF64182">
    <property type="entry name" value="DHH phosphoesterases"/>
    <property type="match status" value="1"/>
</dbReference>
<protein>
    <recommendedName>
        <fullName evidence="6">Cyclic-di-AMP phosphodiesterase</fullName>
        <ecNumber evidence="6">3.1.4.-</ecNumber>
    </recommendedName>
</protein>
<feature type="binding site" evidence="7">
    <location>
        <position position="435"/>
    </location>
    <ligand>
        <name>Mn(2+)</name>
        <dbReference type="ChEBI" id="CHEBI:29035"/>
        <label>2</label>
    </ligand>
</feature>
<organism evidence="9 10">
    <name type="scientific">Paenibacillus wynnii</name>
    <dbReference type="NCBI Taxonomy" id="268407"/>
    <lineage>
        <taxon>Bacteria</taxon>
        <taxon>Bacillati</taxon>
        <taxon>Bacillota</taxon>
        <taxon>Bacilli</taxon>
        <taxon>Bacillales</taxon>
        <taxon>Paenibacillaceae</taxon>
        <taxon>Paenibacillus</taxon>
    </lineage>
</organism>
<sequence length="672" mass="75481">MPKFLQKRWHGYHTVWAFMLLLVLIIVISIYNWVLGVTSLFLAGTFCFTMLKTEISFRRSLVEYINGLSFRIKRVEGEAVSMLPLGIILYSEDRTVEWNNRHAGDIFSRKSLVGESLQEILPEVIASFQATVPNKRELNKDSVKDLSLKDQRVEITVDECHYQAVVIPSERLLYLYDITELVVLRERYEEEKLALGILLMDNLDESAQGMDDQQRTSLIAKVTSEITDWAKQFDVYLRRLSSERYLMMLNHRNLQALEESRFVILDEVREMTADLKVPMTLSIGLAFGAESASELGALAQSSLDMALGRGGDQAAVKAGQRLSFYGGKSNAAEKRTRVRARVIAHALRDLMQESDRVLIMGHRTPDIDSVGAAIGLLKAAQMYNVEANIVMEGPNPSITRMIDEIRKDEELYKSFIPTEQALQIMTEHTLLIVVDTHKASMTMEPRLVQYASRIVVVDHHRRGEEFINDAVLVYLEPYASSTCELVTELLQYIHEKVKLTPLEATMLLAGITVDTKQFALHTGSRTFEAAGFLRRIGADTILIQRMLKEDLQEYLSKAEIIKHARMVYDHIALCVTVPGMKIPQLLIAQTADTLLGMTNVFASFVISERPDGLIGISARSLGRMNVQVVMEKLGGGGHLSNAAVQLEGTGKEAEARLLSVLAEIEAKEGLFE</sequence>
<dbReference type="GO" id="GO:0003676">
    <property type="term" value="F:nucleic acid binding"/>
    <property type="evidence" value="ECO:0007669"/>
    <property type="project" value="UniProtKB-UniRule"/>
</dbReference>
<dbReference type="OrthoDB" id="9759476at2"/>
<keyword evidence="7" id="KW-0479">Metal-binding</keyword>
<dbReference type="AlphaFoldDB" id="A0A098MEP4"/>
<dbReference type="eggNOG" id="COG3887">
    <property type="taxonomic scope" value="Bacteria"/>
</dbReference>
<comment type="cofactor">
    <cofactor evidence="7">
        <name>Mn(2+)</name>
        <dbReference type="ChEBI" id="CHEBI:29035"/>
    </cofactor>
    <text evidence="7">For phosphodiesterase activity, probably binds 2 Mn(2+) per subunit.</text>
</comment>
<dbReference type="InterPro" id="IPR000160">
    <property type="entry name" value="GGDEF_dom"/>
</dbReference>
<dbReference type="Gene3D" id="3.10.310.30">
    <property type="match status" value="1"/>
</dbReference>
<comment type="subcellular location">
    <subcellularLocation>
        <location evidence="1">Cell membrane</location>
        <topology evidence="1">Multi-pass membrane protein</topology>
    </subcellularLocation>
</comment>
<dbReference type="EC" id="3.1.4.-" evidence="6"/>
<dbReference type="InterPro" id="IPR051319">
    <property type="entry name" value="Oligoribo/pAp-PDE_c-di-AMP_PDE"/>
</dbReference>
<comment type="function">
    <text evidence="6">Has phosphodiesterase (PDE) activity against cyclic-di-AMP (c-di-AMP).</text>
</comment>
<keyword evidence="5 6" id="KW-0472">Membrane</keyword>
<reference evidence="9 10" key="2">
    <citation type="submission" date="2014-10" db="EMBL/GenBank/DDBJ databases">
        <title>Comparative genomics of the Paenibacillus odorifer group.</title>
        <authorList>
            <person name="Tsai Y.-C."/>
            <person name="Martin N."/>
            <person name="Korlach J."/>
            <person name="Wiedmann M."/>
        </authorList>
    </citation>
    <scope>NUCLEOTIDE SEQUENCE [LARGE SCALE GENOMIC DNA]</scope>
    <source>
        <strain evidence="9 10">DSM 18334</strain>
    </source>
</reference>
<gene>
    <name evidence="9" type="ORF">PWYN_12165</name>
</gene>
<proteinExistence type="inferred from homology"/>
<dbReference type="RefSeq" id="WP_036651784.1">
    <property type="nucleotide sequence ID" value="NZ_JQCR01000002.1"/>
</dbReference>
<dbReference type="PROSITE" id="PS50887">
    <property type="entry name" value="GGDEF"/>
    <property type="match status" value="1"/>
</dbReference>
<dbReference type="InterPro" id="IPR038763">
    <property type="entry name" value="DHH_sf"/>
</dbReference>
<evidence type="ECO:0000256" key="2">
    <source>
        <dbReference type="ARBA" id="ARBA00022475"/>
    </source>
</evidence>
<dbReference type="InterPro" id="IPR014528">
    <property type="entry name" value="GdpP/PdeA"/>
</dbReference>
<accession>A0A098MEP4</accession>
<dbReference type="STRING" id="268407.PWYN_12165"/>
<comment type="caution">
    <text evidence="9">The sequence shown here is derived from an EMBL/GenBank/DDBJ whole genome shotgun (WGS) entry which is preliminary data.</text>
</comment>
<dbReference type="Pfam" id="PF02272">
    <property type="entry name" value="DHHA1"/>
    <property type="match status" value="1"/>
</dbReference>
<keyword evidence="10" id="KW-1185">Reference proteome</keyword>
<dbReference type="PANTHER" id="PTHR47618:SF2">
    <property type="entry name" value="CYCLIC-DI-AMP PHOSPHODIESTERASE GDPP"/>
    <property type="match status" value="1"/>
</dbReference>
<evidence type="ECO:0000259" key="8">
    <source>
        <dbReference type="PROSITE" id="PS50887"/>
    </source>
</evidence>
<evidence type="ECO:0000313" key="10">
    <source>
        <dbReference type="Proteomes" id="UP000029734"/>
    </source>
</evidence>
<feature type="binding site" evidence="7">
    <location>
        <position position="366"/>
    </location>
    <ligand>
        <name>Mn(2+)</name>
        <dbReference type="ChEBI" id="CHEBI:29035"/>
        <label>1</label>
    </ligand>
</feature>
<dbReference type="GO" id="GO:0016787">
    <property type="term" value="F:hydrolase activity"/>
    <property type="evidence" value="ECO:0007669"/>
    <property type="project" value="UniProtKB-UniRule"/>
</dbReference>
<dbReference type="Proteomes" id="UP000029734">
    <property type="component" value="Unassembled WGS sequence"/>
</dbReference>
<dbReference type="FunFam" id="3.90.1640.10:FF:000002">
    <property type="entry name" value="Cyclic-di-AMP phosphodiesterase"/>
    <property type="match status" value="1"/>
</dbReference>
<name>A0A098MEP4_9BACL</name>
<dbReference type="InterPro" id="IPR049553">
    <property type="entry name" value="GdpP-like_PAS"/>
</dbReference>
<dbReference type="Pfam" id="PF21370">
    <property type="entry name" value="PAS_GdpP"/>
    <property type="match status" value="1"/>
</dbReference>
<dbReference type="GO" id="GO:0005886">
    <property type="term" value="C:plasma membrane"/>
    <property type="evidence" value="ECO:0007669"/>
    <property type="project" value="UniProtKB-SubCell"/>
</dbReference>
<evidence type="ECO:0000256" key="4">
    <source>
        <dbReference type="ARBA" id="ARBA00022989"/>
    </source>
</evidence>
<dbReference type="Gene3D" id="3.90.1640.10">
    <property type="entry name" value="inorganic pyrophosphatase (n-terminal core)"/>
    <property type="match status" value="1"/>
</dbReference>
<reference evidence="9 10" key="1">
    <citation type="submission" date="2014-08" db="EMBL/GenBank/DDBJ databases">
        <authorList>
            <person name="den Bakker H.C."/>
        </authorList>
    </citation>
    <scope>NUCLEOTIDE SEQUENCE [LARGE SCALE GENOMIC DNA]</scope>
    <source>
        <strain evidence="9 10">DSM 18334</strain>
    </source>
</reference>
<dbReference type="InterPro" id="IPR001667">
    <property type="entry name" value="DDH_dom"/>
</dbReference>
<keyword evidence="2 6" id="KW-1003">Cell membrane</keyword>
<dbReference type="GO" id="GO:0106409">
    <property type="term" value="F:cyclic-di-AMP phosphodiesterase activity"/>
    <property type="evidence" value="ECO:0007669"/>
    <property type="project" value="RHEA"/>
</dbReference>
<dbReference type="GO" id="GO:0046872">
    <property type="term" value="F:metal ion binding"/>
    <property type="evidence" value="ECO:0007669"/>
    <property type="project" value="UniProtKB-KW"/>
</dbReference>
<evidence type="ECO:0000256" key="1">
    <source>
        <dbReference type="ARBA" id="ARBA00004651"/>
    </source>
</evidence>
<dbReference type="InterPro" id="IPR003156">
    <property type="entry name" value="DHHA1_dom"/>
</dbReference>
<keyword evidence="7" id="KW-0464">Manganese</keyword>
<dbReference type="EMBL" id="JQCR01000002">
    <property type="protein sequence ID" value="KGE20012.1"/>
    <property type="molecule type" value="Genomic_DNA"/>
</dbReference>
<dbReference type="Gene3D" id="3.30.450.20">
    <property type="entry name" value="PAS domain"/>
    <property type="match status" value="1"/>
</dbReference>
<evidence type="ECO:0000256" key="3">
    <source>
        <dbReference type="ARBA" id="ARBA00022692"/>
    </source>
</evidence>
<feature type="binding site" evidence="7">
    <location>
        <position position="459"/>
    </location>
    <ligand>
        <name>Mn(2+)</name>
        <dbReference type="ChEBI" id="CHEBI:29035"/>
        <label>2</label>
    </ligand>
</feature>
<dbReference type="SMART" id="SM00267">
    <property type="entry name" value="GGDEF"/>
    <property type="match status" value="1"/>
</dbReference>
<comment type="similarity">
    <text evidence="6">Belongs to the GdpP/PdeA phosphodiesterase family.</text>
</comment>
<evidence type="ECO:0000256" key="6">
    <source>
        <dbReference type="PIRNR" id="PIRNR026583"/>
    </source>
</evidence>
<dbReference type="PANTHER" id="PTHR47618">
    <property type="entry name" value="BIFUNCTIONAL OLIGORIBONUCLEASE AND PAP PHOSPHATASE NRNA"/>
    <property type="match status" value="1"/>
</dbReference>
<dbReference type="PIRSF" id="PIRSF026583">
    <property type="entry name" value="YybT"/>
    <property type="match status" value="1"/>
</dbReference>
<feature type="domain" description="GGDEF" evidence="8">
    <location>
        <begin position="191"/>
        <end position="319"/>
    </location>
</feature>
<keyword evidence="3" id="KW-0812">Transmembrane</keyword>
<feature type="binding site" evidence="7">
    <location>
        <position position="435"/>
    </location>
    <ligand>
        <name>Mn(2+)</name>
        <dbReference type="ChEBI" id="CHEBI:29035"/>
        <label>1</label>
    </ligand>
</feature>
<evidence type="ECO:0000313" key="9">
    <source>
        <dbReference type="EMBL" id="KGE20012.1"/>
    </source>
</evidence>
<dbReference type="Pfam" id="PF01368">
    <property type="entry name" value="DHH"/>
    <property type="match status" value="1"/>
</dbReference>
<evidence type="ECO:0000256" key="7">
    <source>
        <dbReference type="PIRSR" id="PIRSR026583-50"/>
    </source>
</evidence>
<feature type="binding site" evidence="7">
    <location>
        <position position="362"/>
    </location>
    <ligand>
        <name>Mn(2+)</name>
        <dbReference type="ChEBI" id="CHEBI:29035"/>
        <label>1</label>
    </ligand>
</feature>
<keyword evidence="6" id="KW-0378">Hydrolase</keyword>
<evidence type="ECO:0000256" key="5">
    <source>
        <dbReference type="ARBA" id="ARBA00023136"/>
    </source>
</evidence>
<feature type="binding site" evidence="7">
    <location>
        <position position="514"/>
    </location>
    <ligand>
        <name>Mn(2+)</name>
        <dbReference type="ChEBI" id="CHEBI:29035"/>
        <label>2</label>
    </ligand>
</feature>
<comment type="catalytic activity">
    <reaction evidence="6">
        <text>3',3'-c-di-AMP + H2O = 5'-O-phosphonoadenylyl-(3'-&gt;5')-adenosine + H(+)</text>
        <dbReference type="Rhea" id="RHEA:54420"/>
        <dbReference type="ChEBI" id="CHEBI:15377"/>
        <dbReference type="ChEBI" id="CHEBI:15378"/>
        <dbReference type="ChEBI" id="CHEBI:71500"/>
        <dbReference type="ChEBI" id="CHEBI:138171"/>
    </reaction>
</comment>
<keyword evidence="4" id="KW-1133">Transmembrane helix</keyword>
<dbReference type="Pfam" id="PF24898">
    <property type="entry name" value="GGDEF_GdpP"/>
    <property type="match status" value="1"/>
</dbReference>